<dbReference type="InterPro" id="IPR004679">
    <property type="entry name" value="2-OHcarboxylate_transport"/>
</dbReference>
<keyword evidence="1" id="KW-0472">Membrane</keyword>
<gene>
    <name evidence="2" type="ORF">GNF79_20305</name>
</gene>
<dbReference type="PANTHER" id="PTHR40033:SF1">
    <property type="entry name" value="CITRATE-SODIUM SYMPORTER"/>
    <property type="match status" value="1"/>
</dbReference>
<dbReference type="GO" id="GO:0016020">
    <property type="term" value="C:membrane"/>
    <property type="evidence" value="ECO:0007669"/>
    <property type="project" value="InterPro"/>
</dbReference>
<feature type="transmembrane region" description="Helical" evidence="1">
    <location>
        <begin position="84"/>
        <end position="107"/>
    </location>
</feature>
<comment type="caution">
    <text evidence="2">The sequence shown here is derived from an EMBL/GenBank/DDBJ whole genome shotgun (WGS) entry which is preliminary data.</text>
</comment>
<dbReference type="AlphaFoldDB" id="A0AAW9IKY4"/>
<accession>A0AAW9IKY4</accession>
<feature type="transmembrane region" description="Helical" evidence="1">
    <location>
        <begin position="113"/>
        <end position="133"/>
    </location>
</feature>
<dbReference type="Pfam" id="PF03390">
    <property type="entry name" value="2HCT"/>
    <property type="match status" value="1"/>
</dbReference>
<keyword evidence="1" id="KW-1133">Transmembrane helix</keyword>
<feature type="non-terminal residue" evidence="2">
    <location>
        <position position="137"/>
    </location>
</feature>
<keyword evidence="1" id="KW-0812">Transmembrane</keyword>
<organism evidence="2 3">
    <name type="scientific">Clostridium perfringens</name>
    <dbReference type="NCBI Taxonomy" id="1502"/>
    <lineage>
        <taxon>Bacteria</taxon>
        <taxon>Bacillati</taxon>
        <taxon>Bacillota</taxon>
        <taxon>Clostridia</taxon>
        <taxon>Eubacteriales</taxon>
        <taxon>Clostridiaceae</taxon>
        <taxon>Clostridium</taxon>
    </lineage>
</organism>
<dbReference type="EMBL" id="WNVC01001308">
    <property type="protein sequence ID" value="MDZ5001352.1"/>
    <property type="molecule type" value="Genomic_DNA"/>
</dbReference>
<evidence type="ECO:0000313" key="3">
    <source>
        <dbReference type="Proteomes" id="UP001291306"/>
    </source>
</evidence>
<feature type="transmembrane region" description="Helical" evidence="1">
    <location>
        <begin position="54"/>
        <end position="72"/>
    </location>
</feature>
<dbReference type="GO" id="GO:0008514">
    <property type="term" value="F:organic anion transmembrane transporter activity"/>
    <property type="evidence" value="ECO:0007669"/>
    <property type="project" value="InterPro"/>
</dbReference>
<feature type="non-terminal residue" evidence="2">
    <location>
        <position position="1"/>
    </location>
</feature>
<dbReference type="Proteomes" id="UP001291306">
    <property type="component" value="Unassembled WGS sequence"/>
</dbReference>
<reference evidence="2" key="1">
    <citation type="submission" date="2019-11" db="EMBL/GenBank/DDBJ databases">
        <title>Characterization of Clostridium perfringens isolates from swine manure treated agricultural soils.</title>
        <authorList>
            <person name="Wushke S.T."/>
        </authorList>
    </citation>
    <scope>NUCLEOTIDE SEQUENCE</scope>
    <source>
        <strain evidence="2">X26</strain>
    </source>
</reference>
<proteinExistence type="predicted"/>
<sequence>LGALFNEIGNRTPIVRTYLGGGAIVAIFASAALVTFNLIPESVISNVNSFMNDFGFLNFYIAALITGSILGMGRKLLIKASVRFLPVAVASITVALLLVGTAGALIGYGFKEAIMFIAIPMMGGGMGAGVIPLSNMY</sequence>
<dbReference type="PANTHER" id="PTHR40033">
    <property type="entry name" value="NA(+)-MALATE SYMPORTER"/>
    <property type="match status" value="1"/>
</dbReference>
<dbReference type="RefSeq" id="WP_322459439.1">
    <property type="nucleotide sequence ID" value="NZ_WNVC01001308.1"/>
</dbReference>
<protein>
    <submittedName>
        <fullName evidence="2">Citrate:sodium symporter</fullName>
    </submittedName>
</protein>
<name>A0AAW9IKY4_CLOPF</name>
<feature type="transmembrane region" description="Helical" evidence="1">
    <location>
        <begin position="18"/>
        <end position="39"/>
    </location>
</feature>
<evidence type="ECO:0000313" key="2">
    <source>
        <dbReference type="EMBL" id="MDZ5001352.1"/>
    </source>
</evidence>
<evidence type="ECO:0000256" key="1">
    <source>
        <dbReference type="SAM" id="Phobius"/>
    </source>
</evidence>